<dbReference type="Proteomes" id="UP000265520">
    <property type="component" value="Unassembled WGS sequence"/>
</dbReference>
<feature type="non-terminal residue" evidence="1">
    <location>
        <position position="1"/>
    </location>
</feature>
<reference evidence="1 2" key="1">
    <citation type="journal article" date="2018" name="Front. Plant Sci.">
        <title>Red Clover (Trifolium pratense) and Zigzag Clover (T. medium) - A Picture of Genomic Similarities and Differences.</title>
        <authorList>
            <person name="Dluhosova J."/>
            <person name="Istvanek J."/>
            <person name="Nedelnik J."/>
            <person name="Repkova J."/>
        </authorList>
    </citation>
    <scope>NUCLEOTIDE SEQUENCE [LARGE SCALE GENOMIC DNA]</scope>
    <source>
        <strain evidence="2">cv. 10/8</strain>
        <tissue evidence="1">Leaf</tissue>
    </source>
</reference>
<evidence type="ECO:0000313" key="2">
    <source>
        <dbReference type="Proteomes" id="UP000265520"/>
    </source>
</evidence>
<comment type="caution">
    <text evidence="1">The sequence shown here is derived from an EMBL/GenBank/DDBJ whole genome shotgun (WGS) entry which is preliminary data.</text>
</comment>
<name>A0A392SUM0_9FABA</name>
<protein>
    <submittedName>
        <fullName evidence="1">Uncharacterized protein</fullName>
    </submittedName>
</protein>
<dbReference type="EMBL" id="LXQA010436832">
    <property type="protein sequence ID" value="MCI51755.1"/>
    <property type="molecule type" value="Genomic_DNA"/>
</dbReference>
<sequence>GENGFWAWPGPISRPEPQIWACVAERGIVSLSERVASARHFSPVTLNWSALRR</sequence>
<organism evidence="1 2">
    <name type="scientific">Trifolium medium</name>
    <dbReference type="NCBI Taxonomy" id="97028"/>
    <lineage>
        <taxon>Eukaryota</taxon>
        <taxon>Viridiplantae</taxon>
        <taxon>Streptophyta</taxon>
        <taxon>Embryophyta</taxon>
        <taxon>Tracheophyta</taxon>
        <taxon>Spermatophyta</taxon>
        <taxon>Magnoliopsida</taxon>
        <taxon>eudicotyledons</taxon>
        <taxon>Gunneridae</taxon>
        <taxon>Pentapetalae</taxon>
        <taxon>rosids</taxon>
        <taxon>fabids</taxon>
        <taxon>Fabales</taxon>
        <taxon>Fabaceae</taxon>
        <taxon>Papilionoideae</taxon>
        <taxon>50 kb inversion clade</taxon>
        <taxon>NPAAA clade</taxon>
        <taxon>Hologalegina</taxon>
        <taxon>IRL clade</taxon>
        <taxon>Trifolieae</taxon>
        <taxon>Trifolium</taxon>
    </lineage>
</organism>
<keyword evidence="2" id="KW-1185">Reference proteome</keyword>
<proteinExistence type="predicted"/>
<evidence type="ECO:0000313" key="1">
    <source>
        <dbReference type="EMBL" id="MCI51755.1"/>
    </source>
</evidence>
<accession>A0A392SUM0</accession>
<dbReference type="AlphaFoldDB" id="A0A392SUM0"/>